<evidence type="ECO:0000256" key="4">
    <source>
        <dbReference type="ARBA" id="ARBA00022989"/>
    </source>
</evidence>
<feature type="transmembrane region" description="Helical" evidence="10">
    <location>
        <begin position="52"/>
        <end position="72"/>
    </location>
</feature>
<dbReference type="InterPro" id="IPR047143">
    <property type="entry name" value="GPER1-like"/>
</dbReference>
<keyword evidence="7 9" id="KW-0675">Receptor</keyword>
<comment type="caution">
    <text evidence="12">The sequence shown here is derived from an EMBL/GenBank/DDBJ whole genome shotgun (WGS) entry which is preliminary data.</text>
</comment>
<feature type="transmembrane region" description="Helical" evidence="10">
    <location>
        <begin position="297"/>
        <end position="314"/>
    </location>
</feature>
<dbReference type="PANTHER" id="PTHR24226">
    <property type="entry name" value="G-PROTEIN COUPLED RECEPTOR 182 AND ESTROGEN RECEPTOR 1"/>
    <property type="match status" value="1"/>
</dbReference>
<evidence type="ECO:0000256" key="7">
    <source>
        <dbReference type="ARBA" id="ARBA00023170"/>
    </source>
</evidence>
<gene>
    <name evidence="12" type="ORF">H4Q32_008237</name>
</gene>
<dbReference type="InterPro" id="IPR001416">
    <property type="entry name" value="ACKR3"/>
</dbReference>
<keyword evidence="2" id="KW-1003">Cell membrane</keyword>
<keyword evidence="5 9" id="KW-0297">G-protein coupled receptor</keyword>
<keyword evidence="4 10" id="KW-1133">Transmembrane helix</keyword>
<dbReference type="Proteomes" id="UP000830375">
    <property type="component" value="Unassembled WGS sequence"/>
</dbReference>
<name>A0ABQ8MCM5_LABRO</name>
<dbReference type="Gene3D" id="1.20.1070.10">
    <property type="entry name" value="Rhodopsin 7-helix transmembrane proteins"/>
    <property type="match status" value="1"/>
</dbReference>
<feature type="transmembrane region" description="Helical" evidence="10">
    <location>
        <begin position="351"/>
        <end position="377"/>
    </location>
</feature>
<dbReference type="Pfam" id="PF00001">
    <property type="entry name" value="7tm_1"/>
    <property type="match status" value="1"/>
</dbReference>
<dbReference type="InterPro" id="IPR017452">
    <property type="entry name" value="GPCR_Rhodpsn_7TM"/>
</dbReference>
<comment type="subcellular location">
    <subcellularLocation>
        <location evidence="1">Cell membrane</location>
        <topology evidence="1">Multi-pass membrane protein</topology>
    </subcellularLocation>
</comment>
<protein>
    <submittedName>
        <fullName evidence="12">Atypical chemokine receptor 3</fullName>
    </submittedName>
</protein>
<accession>A0ABQ8MCM5</accession>
<keyword evidence="8 9" id="KW-0807">Transducer</keyword>
<feature type="transmembrane region" description="Helical" evidence="10">
    <location>
        <begin position="398"/>
        <end position="418"/>
    </location>
</feature>
<dbReference type="SUPFAM" id="SSF81321">
    <property type="entry name" value="Family A G protein-coupled receptor-like"/>
    <property type="match status" value="1"/>
</dbReference>
<evidence type="ECO:0000256" key="2">
    <source>
        <dbReference type="ARBA" id="ARBA00022475"/>
    </source>
</evidence>
<dbReference type="PRINTS" id="PR00237">
    <property type="entry name" value="GPCRRHODOPSN"/>
</dbReference>
<feature type="transmembrane region" description="Helical" evidence="10">
    <location>
        <begin position="219"/>
        <end position="238"/>
    </location>
</feature>
<feature type="transmembrane region" description="Helical" evidence="10">
    <location>
        <begin position="258"/>
        <end position="277"/>
    </location>
</feature>
<feature type="transmembrane region" description="Helical" evidence="10">
    <location>
        <begin position="438"/>
        <end position="462"/>
    </location>
</feature>
<dbReference type="PRINTS" id="PR00646">
    <property type="entry name" value="RDC1ORPHANR"/>
</dbReference>
<proteinExistence type="inferred from homology"/>
<dbReference type="PANTHER" id="PTHR24226:SF5">
    <property type="entry name" value="CHEMOKINE (C-X-C MOTIF) RECEPTOR 7"/>
    <property type="match status" value="1"/>
</dbReference>
<reference evidence="12 13" key="1">
    <citation type="submission" date="2022-01" db="EMBL/GenBank/DDBJ databases">
        <title>A high-quality chromosome-level genome assembly of rohu carp, Labeo rohita.</title>
        <authorList>
            <person name="Arick M.A. II"/>
            <person name="Hsu C.-Y."/>
            <person name="Magbanua Z."/>
            <person name="Pechanova O."/>
            <person name="Grover C."/>
            <person name="Miller E."/>
            <person name="Thrash A."/>
            <person name="Ezzel L."/>
            <person name="Alam S."/>
            <person name="Benzie J."/>
            <person name="Hamilton M."/>
            <person name="Karsi A."/>
            <person name="Lawrence M.L."/>
            <person name="Peterson D.G."/>
        </authorList>
    </citation>
    <scope>NUCLEOTIDE SEQUENCE [LARGE SCALE GENOMIC DNA]</scope>
    <source>
        <strain evidence="13">BAU-BD-2019</strain>
        <tissue evidence="12">Blood</tissue>
    </source>
</reference>
<evidence type="ECO:0000313" key="13">
    <source>
        <dbReference type="Proteomes" id="UP000830375"/>
    </source>
</evidence>
<comment type="similarity">
    <text evidence="9">Belongs to the G-protein coupled receptor 1 family.</text>
</comment>
<organism evidence="12 13">
    <name type="scientific">Labeo rohita</name>
    <name type="common">Indian major carp</name>
    <name type="synonym">Cyprinus rohita</name>
    <dbReference type="NCBI Taxonomy" id="84645"/>
    <lineage>
        <taxon>Eukaryota</taxon>
        <taxon>Metazoa</taxon>
        <taxon>Chordata</taxon>
        <taxon>Craniata</taxon>
        <taxon>Vertebrata</taxon>
        <taxon>Euteleostomi</taxon>
        <taxon>Actinopterygii</taxon>
        <taxon>Neopterygii</taxon>
        <taxon>Teleostei</taxon>
        <taxon>Ostariophysi</taxon>
        <taxon>Cypriniformes</taxon>
        <taxon>Cyprinidae</taxon>
        <taxon>Labeoninae</taxon>
        <taxon>Labeonini</taxon>
        <taxon>Labeo</taxon>
    </lineage>
</organism>
<keyword evidence="3 9" id="KW-0812">Transmembrane</keyword>
<evidence type="ECO:0000256" key="8">
    <source>
        <dbReference type="ARBA" id="ARBA00023224"/>
    </source>
</evidence>
<evidence type="ECO:0000256" key="10">
    <source>
        <dbReference type="SAM" id="Phobius"/>
    </source>
</evidence>
<evidence type="ECO:0000256" key="3">
    <source>
        <dbReference type="ARBA" id="ARBA00022692"/>
    </source>
</evidence>
<keyword evidence="6 10" id="KW-0472">Membrane</keyword>
<feature type="domain" description="G-protein coupled receptors family 1 profile" evidence="11">
    <location>
        <begin position="198"/>
        <end position="459"/>
    </location>
</feature>
<dbReference type="EMBL" id="JACTAM010000009">
    <property type="protein sequence ID" value="KAI2660621.1"/>
    <property type="molecule type" value="Genomic_DNA"/>
</dbReference>
<evidence type="ECO:0000259" key="11">
    <source>
        <dbReference type="PROSITE" id="PS50262"/>
    </source>
</evidence>
<evidence type="ECO:0000256" key="5">
    <source>
        <dbReference type="ARBA" id="ARBA00023040"/>
    </source>
</evidence>
<feature type="transmembrane region" description="Helical" evidence="10">
    <location>
        <begin position="187"/>
        <end position="207"/>
    </location>
</feature>
<dbReference type="PROSITE" id="PS00237">
    <property type="entry name" value="G_PROTEIN_RECEP_F1_1"/>
    <property type="match status" value="1"/>
</dbReference>
<feature type="transmembrane region" description="Helical" evidence="10">
    <location>
        <begin position="13"/>
        <end position="31"/>
    </location>
</feature>
<evidence type="ECO:0000256" key="9">
    <source>
        <dbReference type="RuleBase" id="RU000688"/>
    </source>
</evidence>
<evidence type="ECO:0000256" key="6">
    <source>
        <dbReference type="ARBA" id="ARBA00023136"/>
    </source>
</evidence>
<sequence>MEGKCVFEKQTEIFFLCSCSFGPLLSSLLNSPHFKAFAKRSQKARQRFGKDAMVAFALWFYRLFLLLPYNSWHPFGQQLYWSSTEVQSEPLLSDADGRHHFHSLYLNNLQHKRQRNHFVSSVNKNETLQSSPPNEKISLSASELTEFFTMWEELNFTDASDNNSWLETQVCPTSFNRSALLHAMCTLYSFIFVVGLAANALVVWVNLRSERHYHDTHLYILNLAVADLCVVTTLPVWVSSLAQGGHWPFGQVACKLTHLLFSVNLFASIFFLACMSVDRYVSVARSGEISHRRGRQIRRLVCAVTWLLALFASIPDTYFLQSVKSLHSHVTLCHPVYPQDNPLQWMVGIQLSFVVLGFVIPFPVIAVSYALLANTLASSSSHSPSNGDQDRSVSRKVILTYIVVFIACWAPYHAVLLADALAMLGVVPLGCSLENSLFVALHLTQCLSLLHCCVNPVVYSFAHRHYRYDLMKAFIFKYSKSTGLARLMEGSQGTEMEYAMVENTPTAVS</sequence>
<keyword evidence="13" id="KW-1185">Reference proteome</keyword>
<dbReference type="PROSITE" id="PS50262">
    <property type="entry name" value="G_PROTEIN_RECEP_F1_2"/>
    <property type="match status" value="1"/>
</dbReference>
<dbReference type="InterPro" id="IPR000276">
    <property type="entry name" value="GPCR_Rhodpsn"/>
</dbReference>
<evidence type="ECO:0000313" key="12">
    <source>
        <dbReference type="EMBL" id="KAI2660621.1"/>
    </source>
</evidence>
<evidence type="ECO:0000256" key="1">
    <source>
        <dbReference type="ARBA" id="ARBA00004651"/>
    </source>
</evidence>